<sequence>MIYDFVFGGSMKRNIIFYLISLICGILLCYFLKMEHFTKFYIFLGLSVTCIVSYFFRFNKIKLFLLIFSLGFLVSFFSEKESNLKQFFDQEVSFTGEVLNSTARSDGEGFKHEVRLKNIENIEKSEKILLFTNHKKFEIGDIVSVTGKLREIRSNGNPRLFNYKRFNLKKNIYSNIYSDDVKKIGENKNLKGAFHNFVENVFDTSLSSENSDIMKRIFLANNYDTAFENDIREIGLSHILAVSGLHIGIIYLILSKILIILPIKRIFREIVILFFIFLYAYLIGNPASVLRAEIFLFISIFSSLYGKVKDRLNDLLLTIFVILLINPYMIFDVGLYLSAFSVLGIIKILPYFSNKRDGFVLKSLKLTFSVMLIILPIILYTFGKFSVITFFSNLVLTPIFVICIVISFFILLFGLFSLKVCVFLGLLVNNLLNLIRLNVDFLKDININVTFYEYNIVLLIFTYFLLLIYFKRRDFKYFTFDNFKFFILSVMILFVSTNIYNIYKNEVNINFIDIGQGDACLIRGKQNNILIDTGGITFGKGDSGKSVLIPYLQKNGVKKLDFVFISHLDADHCKNLSSLSKEVEIKNLFFRKDGYRDFVKKYGEVKAENIYNIENNLKINLEDIDLEVLKAKDSTEENERSIIVRVTVNGRKILFTGDIGAFTENQLIKNDIDCDYLKVAHHGSKNSSSPEFLSASSPKSSIISCGYKNRYNHPHKDALDRIKSTGSDVFRTDLQGNIMLRINKFEEKITGFREIDGNLLGLLNFYFMDILNVIMYLLGFFVLVKIRKDSVIDLEFIEEEL</sequence>
<reference evidence="8 9" key="1">
    <citation type="submission" date="2014-10" db="EMBL/GenBank/DDBJ databases">
        <title>Complete genome sequence of Parvimonas micra KCOM 1535 (= ChDC B708).</title>
        <authorList>
            <person name="Kook J.-K."/>
            <person name="Park S.-N."/>
            <person name="Lim Y.K."/>
            <person name="Roh H."/>
        </authorList>
    </citation>
    <scope>NUCLEOTIDE SEQUENCE [LARGE SCALE GENOMIC DNA]</scope>
    <source>
        <strain evidence="9">KCOM 1535 / ChDC B708</strain>
    </source>
</reference>
<accession>A0A0B4S2E4</accession>
<keyword evidence="4 6" id="KW-1133">Transmembrane helix</keyword>
<dbReference type="PANTHER" id="PTHR30619:SF7">
    <property type="entry name" value="BETA-LACTAMASE DOMAIN PROTEIN"/>
    <property type="match status" value="1"/>
</dbReference>
<dbReference type="Proteomes" id="UP000031386">
    <property type="component" value="Chromosome"/>
</dbReference>
<evidence type="ECO:0000313" key="9">
    <source>
        <dbReference type="Proteomes" id="UP000031386"/>
    </source>
</evidence>
<dbReference type="SMART" id="SM00849">
    <property type="entry name" value="Lactamase_B"/>
    <property type="match status" value="1"/>
</dbReference>
<dbReference type="SUPFAM" id="SSF56281">
    <property type="entry name" value="Metallo-hydrolase/oxidoreductase"/>
    <property type="match status" value="1"/>
</dbReference>
<dbReference type="Pfam" id="PF00753">
    <property type="entry name" value="Lactamase_B"/>
    <property type="match status" value="1"/>
</dbReference>
<dbReference type="GO" id="GO:0030420">
    <property type="term" value="P:establishment of competence for transformation"/>
    <property type="evidence" value="ECO:0007669"/>
    <property type="project" value="InterPro"/>
</dbReference>
<keyword evidence="3 6" id="KW-0812">Transmembrane</keyword>
<evidence type="ECO:0000256" key="6">
    <source>
        <dbReference type="SAM" id="Phobius"/>
    </source>
</evidence>
<feature type="transmembrane region" description="Helical" evidence="6">
    <location>
        <begin position="364"/>
        <end position="382"/>
    </location>
</feature>
<feature type="transmembrane region" description="Helical" evidence="6">
    <location>
        <begin position="451"/>
        <end position="470"/>
    </location>
</feature>
<dbReference type="NCBIfam" id="TIGR00361">
    <property type="entry name" value="ComEC_Rec2"/>
    <property type="match status" value="1"/>
</dbReference>
<feature type="transmembrane region" description="Helical" evidence="6">
    <location>
        <begin position="482"/>
        <end position="503"/>
    </location>
</feature>
<protein>
    <submittedName>
        <fullName evidence="8">Competence protein ComEC</fullName>
    </submittedName>
</protein>
<dbReference type="PANTHER" id="PTHR30619">
    <property type="entry name" value="DNA INTERNALIZATION/COMPETENCE PROTEIN COMEC/REC2"/>
    <property type="match status" value="1"/>
</dbReference>
<dbReference type="EMBL" id="CP009761">
    <property type="protein sequence ID" value="AIZ36791.1"/>
    <property type="molecule type" value="Genomic_DNA"/>
</dbReference>
<evidence type="ECO:0000313" key="8">
    <source>
        <dbReference type="EMBL" id="AIZ36791.1"/>
    </source>
</evidence>
<dbReference type="CDD" id="cd07731">
    <property type="entry name" value="ComA-like_MBL-fold"/>
    <property type="match status" value="1"/>
</dbReference>
<dbReference type="STRING" id="33033.NW74_05300"/>
<dbReference type="NCBIfam" id="TIGR00360">
    <property type="entry name" value="ComEC_N-term"/>
    <property type="match status" value="1"/>
</dbReference>
<dbReference type="Pfam" id="PF03772">
    <property type="entry name" value="Competence"/>
    <property type="match status" value="1"/>
</dbReference>
<dbReference type="AlphaFoldDB" id="A0A0B4S2E4"/>
<dbReference type="InterPro" id="IPR001279">
    <property type="entry name" value="Metallo-B-lactamas"/>
</dbReference>
<name>A0A0B4S2E4_9FIRM</name>
<evidence type="ECO:0000259" key="7">
    <source>
        <dbReference type="SMART" id="SM00849"/>
    </source>
</evidence>
<dbReference type="InterPro" id="IPR036866">
    <property type="entry name" value="RibonucZ/Hydroxyglut_hydro"/>
</dbReference>
<evidence type="ECO:0000256" key="2">
    <source>
        <dbReference type="ARBA" id="ARBA00022475"/>
    </source>
</evidence>
<feature type="transmembrane region" description="Helical" evidence="6">
    <location>
        <begin position="40"/>
        <end position="56"/>
    </location>
</feature>
<dbReference type="GO" id="GO:0005886">
    <property type="term" value="C:plasma membrane"/>
    <property type="evidence" value="ECO:0007669"/>
    <property type="project" value="UniProtKB-SubCell"/>
</dbReference>
<organism evidence="8 9">
    <name type="scientific">Parvimonas micra</name>
    <dbReference type="NCBI Taxonomy" id="33033"/>
    <lineage>
        <taxon>Bacteria</taxon>
        <taxon>Bacillati</taxon>
        <taxon>Bacillota</taxon>
        <taxon>Tissierellia</taxon>
        <taxon>Tissierellales</taxon>
        <taxon>Peptoniphilaceae</taxon>
        <taxon>Parvimonas</taxon>
    </lineage>
</organism>
<feature type="transmembrane region" description="Helical" evidence="6">
    <location>
        <begin position="312"/>
        <end position="329"/>
    </location>
</feature>
<feature type="transmembrane region" description="Helical" evidence="6">
    <location>
        <begin position="765"/>
        <end position="784"/>
    </location>
</feature>
<evidence type="ECO:0000256" key="4">
    <source>
        <dbReference type="ARBA" id="ARBA00022989"/>
    </source>
</evidence>
<feature type="transmembrane region" description="Helical" evidence="6">
    <location>
        <begin position="388"/>
        <end position="413"/>
    </location>
</feature>
<proteinExistence type="predicted"/>
<dbReference type="Gene3D" id="3.60.15.10">
    <property type="entry name" value="Ribonuclease Z/Hydroxyacylglutathione hydrolase-like"/>
    <property type="match status" value="1"/>
</dbReference>
<gene>
    <name evidence="8" type="ORF">NW74_05300</name>
</gene>
<feature type="transmembrane region" description="Helical" evidence="6">
    <location>
        <begin position="15"/>
        <end position="34"/>
    </location>
</feature>
<dbReference type="InterPro" id="IPR052159">
    <property type="entry name" value="Competence_DNA_uptake"/>
</dbReference>
<dbReference type="InterPro" id="IPR004477">
    <property type="entry name" value="ComEC_N"/>
</dbReference>
<dbReference type="Pfam" id="PF13567">
    <property type="entry name" value="DUF4131"/>
    <property type="match status" value="1"/>
</dbReference>
<evidence type="ECO:0000256" key="3">
    <source>
        <dbReference type="ARBA" id="ARBA00022692"/>
    </source>
</evidence>
<keyword evidence="2" id="KW-1003">Cell membrane</keyword>
<dbReference type="KEGG" id="pmic:NW74_05300"/>
<comment type="subcellular location">
    <subcellularLocation>
        <location evidence="1">Cell membrane</location>
        <topology evidence="1">Multi-pass membrane protein</topology>
    </subcellularLocation>
</comment>
<dbReference type="InterPro" id="IPR035681">
    <property type="entry name" value="ComA-like_MBL"/>
</dbReference>
<keyword evidence="5 6" id="KW-0472">Membrane</keyword>
<feature type="transmembrane region" description="Helical" evidence="6">
    <location>
        <begin position="235"/>
        <end position="254"/>
    </location>
</feature>
<evidence type="ECO:0000256" key="5">
    <source>
        <dbReference type="ARBA" id="ARBA00023136"/>
    </source>
</evidence>
<feature type="domain" description="Metallo-beta-lactamase" evidence="7">
    <location>
        <begin position="516"/>
        <end position="707"/>
    </location>
</feature>
<dbReference type="InterPro" id="IPR025405">
    <property type="entry name" value="DUF4131"/>
</dbReference>
<evidence type="ECO:0000256" key="1">
    <source>
        <dbReference type="ARBA" id="ARBA00004651"/>
    </source>
</evidence>
<dbReference type="InterPro" id="IPR004797">
    <property type="entry name" value="Competence_ComEC/Rec2"/>
</dbReference>
<keyword evidence="9" id="KW-1185">Reference proteome</keyword>